<keyword evidence="1" id="KW-0732">Signal</keyword>
<dbReference type="HOGENOM" id="CLU_1122894_0_0_5"/>
<dbReference type="EMBL" id="CP002102">
    <property type="protein sequence ID" value="ADL01124.1"/>
    <property type="molecule type" value="Genomic_DNA"/>
</dbReference>
<proteinExistence type="predicted"/>
<accession>D9QHF8</accession>
<dbReference type="OrthoDB" id="7204241at2"/>
<feature type="signal peptide" evidence="1">
    <location>
        <begin position="1"/>
        <end position="19"/>
    </location>
</feature>
<evidence type="ECO:0000256" key="1">
    <source>
        <dbReference type="SAM" id="SignalP"/>
    </source>
</evidence>
<feature type="chain" id="PRO_5003126766" description="Lipoprotein" evidence="1">
    <location>
        <begin position="20"/>
        <end position="244"/>
    </location>
</feature>
<dbReference type="AlphaFoldDB" id="D9QHF8"/>
<organism evidence="2 3">
    <name type="scientific">Brevundimonas subvibrioides (strain ATCC 15264 / DSM 4735 / LMG 14903 / NBRC 16000 / CB 81)</name>
    <name type="common">Caulobacter subvibrioides</name>
    <dbReference type="NCBI Taxonomy" id="633149"/>
    <lineage>
        <taxon>Bacteria</taxon>
        <taxon>Pseudomonadati</taxon>
        <taxon>Pseudomonadota</taxon>
        <taxon>Alphaproteobacteria</taxon>
        <taxon>Caulobacterales</taxon>
        <taxon>Caulobacteraceae</taxon>
        <taxon>Brevundimonas</taxon>
    </lineage>
</organism>
<dbReference type="PROSITE" id="PS51257">
    <property type="entry name" value="PROKAR_LIPOPROTEIN"/>
    <property type="match status" value="1"/>
</dbReference>
<evidence type="ECO:0000313" key="3">
    <source>
        <dbReference type="Proteomes" id="UP000002696"/>
    </source>
</evidence>
<sequence>MKRSFAICAVVGATLGLFACGSPPETPAGAEAATDGWVAGPRVDRVVREGNAIVVSGLGARFGRIVLTGPDGVAYAAGADEAGHFDIRLPAPKQDALLAVEAQVGQIAYPAPGRLLVPLDPRGPVALLGIGAPTRRLDPAGPLDAVDTDGRAGFLSGRAGAGAAVAVGRRGGGTVTAGEDGRWTLLVSGDGSEPVQVGDRVFTPPPMVVTTDGVLERAGEGWRLGWTSTGGARQVTWFPDRTTP</sequence>
<gene>
    <name evidence="2" type="ordered locus">Bresu_1813</name>
</gene>
<dbReference type="KEGG" id="bsb:Bresu_1813"/>
<evidence type="ECO:0000313" key="2">
    <source>
        <dbReference type="EMBL" id="ADL01124.1"/>
    </source>
</evidence>
<name>D9QHF8_BRESC</name>
<evidence type="ECO:0008006" key="4">
    <source>
        <dbReference type="Google" id="ProtNLM"/>
    </source>
</evidence>
<dbReference type="STRING" id="633149.Bresu_1813"/>
<dbReference type="RefSeq" id="WP_013269225.1">
    <property type="nucleotide sequence ID" value="NC_014375.1"/>
</dbReference>
<protein>
    <recommendedName>
        <fullName evidence="4">Lipoprotein</fullName>
    </recommendedName>
</protein>
<dbReference type="Proteomes" id="UP000002696">
    <property type="component" value="Chromosome"/>
</dbReference>
<dbReference type="InParanoid" id="D9QHF8"/>
<reference evidence="3" key="1">
    <citation type="journal article" date="2011" name="J. Bacteriol.">
        <title>Genome sequences of eight morphologically diverse alphaproteobacteria.</title>
        <authorList>
            <consortium name="US DOE Joint Genome Institute"/>
            <person name="Brown P.J."/>
            <person name="Kysela D.T."/>
            <person name="Buechlein A."/>
            <person name="Hemmerich C."/>
            <person name="Brun Y.V."/>
        </authorList>
    </citation>
    <scope>NUCLEOTIDE SEQUENCE [LARGE SCALE GENOMIC DNA]</scope>
    <source>
        <strain evidence="3">ATCC 15264 / DSM 4735 / LMG 14903 / NBRC 16000 / CB 81</strain>
    </source>
</reference>
<keyword evidence="3" id="KW-1185">Reference proteome</keyword>